<dbReference type="SFLD" id="SFLDG01140">
    <property type="entry name" value="C2.B:_Phosphomannomutase_and_P"/>
    <property type="match status" value="1"/>
</dbReference>
<keyword evidence="2" id="KW-1185">Reference proteome</keyword>
<accession>A0A366IIP6</accession>
<evidence type="ECO:0008006" key="3">
    <source>
        <dbReference type="Google" id="ProtNLM"/>
    </source>
</evidence>
<dbReference type="Pfam" id="PF08282">
    <property type="entry name" value="Hydrolase_3"/>
    <property type="match status" value="1"/>
</dbReference>
<dbReference type="CDD" id="cd07516">
    <property type="entry name" value="HAD_Pase"/>
    <property type="match status" value="1"/>
</dbReference>
<dbReference type="PROSITE" id="PS01229">
    <property type="entry name" value="COF_2"/>
    <property type="match status" value="1"/>
</dbReference>
<evidence type="ECO:0000313" key="1">
    <source>
        <dbReference type="EMBL" id="RBP70148.1"/>
    </source>
</evidence>
<dbReference type="Gene3D" id="3.40.50.1000">
    <property type="entry name" value="HAD superfamily/HAD-like"/>
    <property type="match status" value="1"/>
</dbReference>
<proteinExistence type="predicted"/>
<dbReference type="EMBL" id="QNRX01000001">
    <property type="protein sequence ID" value="RBP70148.1"/>
    <property type="molecule type" value="Genomic_DNA"/>
</dbReference>
<reference evidence="1 2" key="1">
    <citation type="submission" date="2018-06" db="EMBL/GenBank/DDBJ databases">
        <title>Genomic Encyclopedia of Type Strains, Phase IV (KMG-IV): sequencing the most valuable type-strain genomes for metagenomic binning, comparative biology and taxonomic classification.</title>
        <authorList>
            <person name="Goeker M."/>
        </authorList>
    </citation>
    <scope>NUCLEOTIDE SEQUENCE [LARGE SCALE GENOMIC DNA]</scope>
    <source>
        <strain evidence="1 2">DSM 22112</strain>
    </source>
</reference>
<gene>
    <name evidence="1" type="ORF">DES36_101203</name>
</gene>
<dbReference type="GO" id="GO:0005829">
    <property type="term" value="C:cytosol"/>
    <property type="evidence" value="ECO:0007669"/>
    <property type="project" value="TreeGrafter"/>
</dbReference>
<dbReference type="PANTHER" id="PTHR10000">
    <property type="entry name" value="PHOSPHOSERINE PHOSPHATASE"/>
    <property type="match status" value="1"/>
</dbReference>
<sequence length="270" mass="30455">MDYQLIATDMDGTLLDSNKSIPKESIEALHILENKGIKIMFSTGRPIESAASYATSININPSFAACNGAVISYEDYLETIHLDKEQIIKTAKICDELNFEYIIYTENMGYYTSLDIYNEYYRDNKLVRADAVSKVLFNTIQDIMDLDDMNKIIKVDFFDPKSRIMDIYSQFPIDLNKSNLILQDESSIEITNKKVSKGNAVKKVAEYYKIPREKIIAIGDGGNDVSMFEYAGCSVSMGNARDIVKSKADMVTDTNDNLGFVKALKKLNIL</sequence>
<comment type="caution">
    <text evidence="1">The sequence shown here is derived from an EMBL/GenBank/DDBJ whole genome shotgun (WGS) entry which is preliminary data.</text>
</comment>
<dbReference type="AlphaFoldDB" id="A0A366IIP6"/>
<dbReference type="GO" id="GO:0000287">
    <property type="term" value="F:magnesium ion binding"/>
    <property type="evidence" value="ECO:0007669"/>
    <property type="project" value="TreeGrafter"/>
</dbReference>
<dbReference type="SUPFAM" id="SSF56784">
    <property type="entry name" value="HAD-like"/>
    <property type="match status" value="1"/>
</dbReference>
<dbReference type="SFLD" id="SFLDS00003">
    <property type="entry name" value="Haloacid_Dehalogenase"/>
    <property type="match status" value="1"/>
</dbReference>
<dbReference type="Gene3D" id="3.30.1240.10">
    <property type="match status" value="1"/>
</dbReference>
<evidence type="ECO:0000313" key="2">
    <source>
        <dbReference type="Proteomes" id="UP000253490"/>
    </source>
</evidence>
<dbReference type="OrthoDB" id="9810101at2"/>
<dbReference type="InterPro" id="IPR023214">
    <property type="entry name" value="HAD_sf"/>
</dbReference>
<dbReference type="InterPro" id="IPR000150">
    <property type="entry name" value="Cof"/>
</dbReference>
<protein>
    <recommendedName>
        <fullName evidence="3">Cof subfamily protein (Haloacid dehalogenase superfamily)/HAD superfamily hydrolase (TIGR01484 family)</fullName>
    </recommendedName>
</protein>
<dbReference type="NCBIfam" id="TIGR01484">
    <property type="entry name" value="HAD-SF-IIB"/>
    <property type="match status" value="1"/>
</dbReference>
<name>A0A366IIP6_9FIRM</name>
<dbReference type="InterPro" id="IPR006379">
    <property type="entry name" value="HAD-SF_hydro_IIB"/>
</dbReference>
<dbReference type="RefSeq" id="WP_113919357.1">
    <property type="nucleotide sequence ID" value="NZ_QNRX01000001.1"/>
</dbReference>
<dbReference type="Proteomes" id="UP000253490">
    <property type="component" value="Unassembled WGS sequence"/>
</dbReference>
<dbReference type="GO" id="GO:0016791">
    <property type="term" value="F:phosphatase activity"/>
    <property type="evidence" value="ECO:0007669"/>
    <property type="project" value="TreeGrafter"/>
</dbReference>
<dbReference type="NCBIfam" id="TIGR00099">
    <property type="entry name" value="Cof-subfamily"/>
    <property type="match status" value="1"/>
</dbReference>
<organism evidence="1 2">
    <name type="scientific">Alkalibaculum bacchi</name>
    <dbReference type="NCBI Taxonomy" id="645887"/>
    <lineage>
        <taxon>Bacteria</taxon>
        <taxon>Bacillati</taxon>
        <taxon>Bacillota</taxon>
        <taxon>Clostridia</taxon>
        <taxon>Eubacteriales</taxon>
        <taxon>Eubacteriaceae</taxon>
        <taxon>Alkalibaculum</taxon>
    </lineage>
</organism>
<dbReference type="PANTHER" id="PTHR10000:SF8">
    <property type="entry name" value="HAD SUPERFAMILY HYDROLASE-LIKE, TYPE 3"/>
    <property type="match status" value="1"/>
</dbReference>
<dbReference type="InterPro" id="IPR036412">
    <property type="entry name" value="HAD-like_sf"/>
</dbReference>